<feature type="transmembrane region" description="Helical" evidence="8">
    <location>
        <begin position="51"/>
        <end position="69"/>
    </location>
</feature>
<keyword evidence="11" id="KW-1185">Reference proteome</keyword>
<evidence type="ECO:0000256" key="7">
    <source>
        <dbReference type="ARBA" id="ARBA00023136"/>
    </source>
</evidence>
<feature type="domain" description="Major facilitator superfamily (MFS) profile" evidence="9">
    <location>
        <begin position="15"/>
        <end position="394"/>
    </location>
</feature>
<dbReference type="GO" id="GO:0005886">
    <property type="term" value="C:plasma membrane"/>
    <property type="evidence" value="ECO:0007669"/>
    <property type="project" value="UniProtKB-SubCell"/>
</dbReference>
<dbReference type="RefSeq" id="WP_027890542.1">
    <property type="nucleotide sequence ID" value="NZ_CALXYH010000072.1"/>
</dbReference>
<evidence type="ECO:0000259" key="9">
    <source>
        <dbReference type="PROSITE" id="PS50850"/>
    </source>
</evidence>
<feature type="transmembrane region" description="Helical" evidence="8">
    <location>
        <begin position="135"/>
        <end position="157"/>
    </location>
</feature>
<evidence type="ECO:0000256" key="6">
    <source>
        <dbReference type="ARBA" id="ARBA00022989"/>
    </source>
</evidence>
<comment type="similarity">
    <text evidence="2">Belongs to the major facilitator superfamily.</text>
</comment>
<dbReference type="GO" id="GO:0022857">
    <property type="term" value="F:transmembrane transporter activity"/>
    <property type="evidence" value="ECO:0007669"/>
    <property type="project" value="InterPro"/>
</dbReference>
<keyword evidence="5 8" id="KW-0812">Transmembrane</keyword>
<protein>
    <submittedName>
        <fullName evidence="10">Inner membrane transport protein ynfM</fullName>
    </submittedName>
</protein>
<dbReference type="InterPro" id="IPR036259">
    <property type="entry name" value="MFS_trans_sf"/>
</dbReference>
<dbReference type="EMBL" id="LT906446">
    <property type="protein sequence ID" value="SNV02680.1"/>
    <property type="molecule type" value="Genomic_DNA"/>
</dbReference>
<name>A0A239TY85_9FIRM</name>
<feature type="transmembrane region" description="Helical" evidence="8">
    <location>
        <begin position="12"/>
        <end position="31"/>
    </location>
</feature>
<dbReference type="PANTHER" id="PTHR43271:SF1">
    <property type="entry name" value="INNER MEMBRANE TRANSPORT PROTEIN YNFM"/>
    <property type="match status" value="1"/>
</dbReference>
<keyword evidence="4" id="KW-1003">Cell membrane</keyword>
<feature type="transmembrane region" description="Helical" evidence="8">
    <location>
        <begin position="342"/>
        <end position="362"/>
    </location>
</feature>
<comment type="subcellular location">
    <subcellularLocation>
        <location evidence="1">Cell membrane</location>
        <topology evidence="1">Multi-pass membrane protein</topology>
    </subcellularLocation>
</comment>
<evidence type="ECO:0000256" key="4">
    <source>
        <dbReference type="ARBA" id="ARBA00022475"/>
    </source>
</evidence>
<feature type="transmembrane region" description="Helical" evidence="8">
    <location>
        <begin position="169"/>
        <end position="189"/>
    </location>
</feature>
<gene>
    <name evidence="10" type="primary">ynfM</name>
    <name evidence="10" type="ORF">SAMEA4364220_01653</name>
</gene>
<evidence type="ECO:0000256" key="5">
    <source>
        <dbReference type="ARBA" id="ARBA00022692"/>
    </source>
</evidence>
<keyword evidence="7 8" id="KW-0472">Membrane</keyword>
<evidence type="ECO:0000256" key="1">
    <source>
        <dbReference type="ARBA" id="ARBA00004651"/>
    </source>
</evidence>
<feature type="transmembrane region" description="Helical" evidence="8">
    <location>
        <begin position="282"/>
        <end position="302"/>
    </location>
</feature>
<feature type="transmembrane region" description="Helical" evidence="8">
    <location>
        <begin position="368"/>
        <end position="390"/>
    </location>
</feature>
<proteinExistence type="inferred from homology"/>
<evidence type="ECO:0000313" key="11">
    <source>
        <dbReference type="Proteomes" id="UP000215383"/>
    </source>
</evidence>
<feature type="transmembrane region" description="Helical" evidence="8">
    <location>
        <begin position="104"/>
        <end position="128"/>
    </location>
</feature>
<dbReference type="PANTHER" id="PTHR43271">
    <property type="entry name" value="BLL2771 PROTEIN"/>
    <property type="match status" value="1"/>
</dbReference>
<feature type="transmembrane region" description="Helical" evidence="8">
    <location>
        <begin position="81"/>
        <end position="98"/>
    </location>
</feature>
<accession>A0A239TY85</accession>
<sequence length="402" mass="44190">MARLIDKGTKDYYRALCMMFFGSLAAFGAEYCLQPVIPILAQDFNLSLTKASLAMSFGTIGMAISMILIASVSKYLERKKVMVLALGISALIILLMSVTEEFTLILLLRFAQGILLAGFPSLAVAYINEEFNPNIIGAAIGVYVAATPLGGLIGRIMISTFTDFASWRIGLMIAGILYLICAIMMWFFLPPSLNKKIEHGKVHIAWREFLGLLKNKKIIMIYCIAFCVMGCFVCTYNFISYVLMNEPYNLSQTVIGFIFILYLVGSISSAVMGTLSDHYGHGIIIIISMVIQIAGIIITAFSPLIVKIIGLAVFTYGFFGVHSNACAWAPQSCNNDKAQVSAMYMLFYYIGASVFGTLGGVFLSDYGWMGIVVFESIILFVGLILSVIIYNMDGKNKLEKVQ</sequence>
<dbReference type="OrthoDB" id="63984at2"/>
<dbReference type="eggNOG" id="COG2814">
    <property type="taxonomic scope" value="Bacteria"/>
</dbReference>
<dbReference type="InterPro" id="IPR011701">
    <property type="entry name" value="MFS"/>
</dbReference>
<dbReference type="AlphaFoldDB" id="A0A239TY85"/>
<evidence type="ECO:0000256" key="8">
    <source>
        <dbReference type="SAM" id="Phobius"/>
    </source>
</evidence>
<dbReference type="GeneID" id="78507646"/>
<dbReference type="Proteomes" id="UP000215383">
    <property type="component" value="Chromosome 1"/>
</dbReference>
<keyword evidence="6 8" id="KW-1133">Transmembrane helix</keyword>
<dbReference type="InterPro" id="IPR020846">
    <property type="entry name" value="MFS_dom"/>
</dbReference>
<keyword evidence="3" id="KW-0813">Transport</keyword>
<feature type="transmembrane region" description="Helical" evidence="8">
    <location>
        <begin position="219"/>
        <end position="242"/>
    </location>
</feature>
<dbReference type="PROSITE" id="PS50850">
    <property type="entry name" value="MFS"/>
    <property type="match status" value="1"/>
</dbReference>
<feature type="transmembrane region" description="Helical" evidence="8">
    <location>
        <begin position="308"/>
        <end position="330"/>
    </location>
</feature>
<evidence type="ECO:0000313" key="10">
    <source>
        <dbReference type="EMBL" id="SNV02680.1"/>
    </source>
</evidence>
<dbReference type="CDD" id="cd17324">
    <property type="entry name" value="MFS_NepI_like"/>
    <property type="match status" value="1"/>
</dbReference>
<evidence type="ECO:0000256" key="2">
    <source>
        <dbReference type="ARBA" id="ARBA00008335"/>
    </source>
</evidence>
<evidence type="ECO:0000256" key="3">
    <source>
        <dbReference type="ARBA" id="ARBA00022448"/>
    </source>
</evidence>
<dbReference type="SUPFAM" id="SSF103473">
    <property type="entry name" value="MFS general substrate transporter"/>
    <property type="match status" value="1"/>
</dbReference>
<reference evidence="10 11" key="1">
    <citation type="submission" date="2017-06" db="EMBL/GenBank/DDBJ databases">
        <authorList>
            <consortium name="Pathogen Informatics"/>
        </authorList>
    </citation>
    <scope>NUCLEOTIDE SEQUENCE [LARGE SCALE GENOMIC DNA]</scope>
    <source>
        <strain evidence="10 11">NCTC10570</strain>
    </source>
</reference>
<feature type="transmembrane region" description="Helical" evidence="8">
    <location>
        <begin position="254"/>
        <end position="275"/>
    </location>
</feature>
<organism evidence="10 11">
    <name type="scientific">Megamonas hypermegale</name>
    <dbReference type="NCBI Taxonomy" id="158847"/>
    <lineage>
        <taxon>Bacteria</taxon>
        <taxon>Bacillati</taxon>
        <taxon>Bacillota</taxon>
        <taxon>Negativicutes</taxon>
        <taxon>Selenomonadales</taxon>
        <taxon>Selenomonadaceae</taxon>
        <taxon>Megamonas</taxon>
    </lineage>
</organism>
<dbReference type="Pfam" id="PF07690">
    <property type="entry name" value="MFS_1"/>
    <property type="match status" value="1"/>
</dbReference>
<dbReference type="Gene3D" id="1.20.1250.20">
    <property type="entry name" value="MFS general substrate transporter like domains"/>
    <property type="match status" value="1"/>
</dbReference>